<dbReference type="AlphaFoldDB" id="A0A7U0K8P1"/>
<reference evidence="10" key="1">
    <citation type="journal article" date="2020" name="Gen. Comp. Endocrinol.">
        <title>Filling in the gaps: A reevaluation of the Lygus hesperus peptidome using an expanded de novo assembled transcriptome and molecular cloning.</title>
        <authorList>
            <person name="Joe Hull J."/>
            <person name="Gross R.J."/>
            <person name="Brent C.S."/>
            <person name="Christie A.E."/>
        </authorList>
    </citation>
    <scope>NUCLEOTIDE SEQUENCE</scope>
    <source>
        <tissue evidence="10">Mixed sex 7-day-old adult head</tissue>
    </source>
</reference>
<dbReference type="Pfam" id="PF06377">
    <property type="entry name" value="Adipokin_hormo"/>
    <property type="match status" value="1"/>
</dbReference>
<protein>
    <submittedName>
        <fullName evidence="10">Adipokinetic hormone 1</fullName>
    </submittedName>
</protein>
<evidence type="ECO:0000256" key="6">
    <source>
        <dbReference type="ARBA" id="ARBA00022815"/>
    </source>
</evidence>
<evidence type="ECO:0000256" key="2">
    <source>
        <dbReference type="ARBA" id="ARBA00006145"/>
    </source>
</evidence>
<accession>A0A7U0K8P1</accession>
<evidence type="ECO:0000256" key="1">
    <source>
        <dbReference type="ARBA" id="ARBA00004613"/>
    </source>
</evidence>
<evidence type="ECO:0000256" key="9">
    <source>
        <dbReference type="SAM" id="SignalP"/>
    </source>
</evidence>
<evidence type="ECO:0000256" key="3">
    <source>
        <dbReference type="ARBA" id="ARBA00022525"/>
    </source>
</evidence>
<dbReference type="GO" id="GO:0005179">
    <property type="term" value="F:hormone activity"/>
    <property type="evidence" value="ECO:0007669"/>
    <property type="project" value="UniProtKB-KW"/>
</dbReference>
<dbReference type="EMBL" id="MT895866">
    <property type="protein sequence ID" value="QQW38901.1"/>
    <property type="molecule type" value="mRNA"/>
</dbReference>
<dbReference type="PROSITE" id="PS00256">
    <property type="entry name" value="AKH"/>
    <property type="match status" value="1"/>
</dbReference>
<evidence type="ECO:0000256" key="8">
    <source>
        <dbReference type="ARBA" id="ARBA00023320"/>
    </source>
</evidence>
<feature type="signal peptide" evidence="9">
    <location>
        <begin position="1"/>
        <end position="20"/>
    </location>
</feature>
<dbReference type="InterPro" id="IPR002047">
    <property type="entry name" value="Adipokinetic_hormone_CS"/>
</dbReference>
<keyword evidence="7" id="KW-0873">Pyrrolidone carboxylic acid</keyword>
<keyword evidence="3" id="KW-0964">Secreted</keyword>
<organism evidence="10">
    <name type="scientific">Lygus hesperus</name>
    <name type="common">Western plant bug</name>
    <dbReference type="NCBI Taxonomy" id="30085"/>
    <lineage>
        <taxon>Eukaryota</taxon>
        <taxon>Metazoa</taxon>
        <taxon>Ecdysozoa</taxon>
        <taxon>Arthropoda</taxon>
        <taxon>Hexapoda</taxon>
        <taxon>Insecta</taxon>
        <taxon>Pterygota</taxon>
        <taxon>Neoptera</taxon>
        <taxon>Paraneoptera</taxon>
        <taxon>Hemiptera</taxon>
        <taxon>Heteroptera</taxon>
        <taxon>Panheteroptera</taxon>
        <taxon>Cimicomorpha</taxon>
        <taxon>Miridae</taxon>
        <taxon>Mirini</taxon>
        <taxon>Lygus</taxon>
    </lineage>
</organism>
<sequence>MLRKLMIILVVAVMMSSVCCQLTYSPNWGKRSHTLERCQPNVETFVNLYKYLEGEIQKVIDCSRVSGNQGL</sequence>
<keyword evidence="5 9" id="KW-0732">Signal</keyword>
<evidence type="ECO:0000313" key="10">
    <source>
        <dbReference type="EMBL" id="QQW38901.1"/>
    </source>
</evidence>
<evidence type="ECO:0000256" key="4">
    <source>
        <dbReference type="ARBA" id="ARBA00022702"/>
    </source>
</evidence>
<evidence type="ECO:0000256" key="5">
    <source>
        <dbReference type="ARBA" id="ARBA00022729"/>
    </source>
</evidence>
<keyword evidence="4" id="KW-0372">Hormone</keyword>
<name>A0A7U0K8P1_LYGHE</name>
<dbReference type="GO" id="GO:0005576">
    <property type="term" value="C:extracellular region"/>
    <property type="evidence" value="ECO:0007669"/>
    <property type="project" value="UniProtKB-SubCell"/>
</dbReference>
<dbReference type="InterPro" id="IPR010475">
    <property type="entry name" value="AKH/RPCH_hormone"/>
</dbReference>
<dbReference type="GO" id="GO:0007218">
    <property type="term" value="P:neuropeptide signaling pathway"/>
    <property type="evidence" value="ECO:0007669"/>
    <property type="project" value="UniProtKB-KW"/>
</dbReference>
<proteinExistence type="evidence at transcript level"/>
<evidence type="ECO:0000256" key="7">
    <source>
        <dbReference type="ARBA" id="ARBA00023283"/>
    </source>
</evidence>
<reference evidence="10" key="2">
    <citation type="submission" date="2020-08" db="EMBL/GenBank/DDBJ databases">
        <authorList>
            <person name="Hull J."/>
            <person name="Gross R."/>
        </authorList>
    </citation>
    <scope>NUCLEOTIDE SEQUENCE</scope>
    <source>
        <tissue evidence="10">Mixed sex 7-day-old adult head</tissue>
    </source>
</reference>
<comment type="similarity">
    <text evidence="2">Belongs to the AKH/HRTH/RPCH family.</text>
</comment>
<keyword evidence="6" id="KW-0027">Amidation</keyword>
<feature type="chain" id="PRO_5031135882" evidence="9">
    <location>
        <begin position="21"/>
        <end position="71"/>
    </location>
</feature>
<comment type="subcellular location">
    <subcellularLocation>
        <location evidence="1">Secreted</location>
    </subcellularLocation>
</comment>
<keyword evidence="8" id="KW-0527">Neuropeptide</keyword>